<evidence type="ECO:0000313" key="16">
    <source>
        <dbReference type="EMBL" id="KAL1023556.1"/>
    </source>
</evidence>
<dbReference type="AlphaFoldDB" id="A0ABD0Y934"/>
<dbReference type="PANTHER" id="PTHR15162:SF5">
    <property type="entry name" value="N-ACYL-AROMATIC-L-AMINO ACID AMIDOHYDROLASE (CARBOXYLATE-FORMING)"/>
    <property type="match status" value="1"/>
</dbReference>
<dbReference type="InterPro" id="IPR050178">
    <property type="entry name" value="AspA/AstE_fam"/>
</dbReference>
<evidence type="ECO:0000313" key="17">
    <source>
        <dbReference type="Proteomes" id="UP001557470"/>
    </source>
</evidence>
<evidence type="ECO:0000256" key="7">
    <source>
        <dbReference type="ARBA" id="ARBA00022801"/>
    </source>
</evidence>
<dbReference type="GO" id="GO:0016324">
    <property type="term" value="C:apical plasma membrane"/>
    <property type="evidence" value="ECO:0007669"/>
    <property type="project" value="UniProtKB-SubCell"/>
</dbReference>
<proteinExistence type="inferred from homology"/>
<dbReference type="InterPro" id="IPR016708">
    <property type="entry name" value="Aspartoacylase"/>
</dbReference>
<dbReference type="PANTHER" id="PTHR15162">
    <property type="entry name" value="ASPARTOACYLASE"/>
    <property type="match status" value="1"/>
</dbReference>
<evidence type="ECO:0000256" key="11">
    <source>
        <dbReference type="ARBA" id="ARBA00037831"/>
    </source>
</evidence>
<organism evidence="16 17">
    <name type="scientific">Umbra pygmaea</name>
    <name type="common">Eastern mudminnow</name>
    <dbReference type="NCBI Taxonomy" id="75934"/>
    <lineage>
        <taxon>Eukaryota</taxon>
        <taxon>Metazoa</taxon>
        <taxon>Chordata</taxon>
        <taxon>Craniata</taxon>
        <taxon>Vertebrata</taxon>
        <taxon>Euteleostomi</taxon>
        <taxon>Actinopterygii</taxon>
        <taxon>Neopterygii</taxon>
        <taxon>Teleostei</taxon>
        <taxon>Protacanthopterygii</taxon>
        <taxon>Esociformes</taxon>
        <taxon>Umbridae</taxon>
        <taxon>Umbra</taxon>
    </lineage>
</organism>
<evidence type="ECO:0000256" key="1">
    <source>
        <dbReference type="ARBA" id="ARBA00001947"/>
    </source>
</evidence>
<dbReference type="Proteomes" id="UP001557470">
    <property type="component" value="Unassembled WGS sequence"/>
</dbReference>
<dbReference type="HAMAP" id="MF_00704">
    <property type="entry name" value="Aspartoacylase"/>
    <property type="match status" value="1"/>
</dbReference>
<comment type="catalytic activity">
    <reaction evidence="13">
        <text>an N-acyl-aromatic L-alpha-amino acid + H2O = an aromatic L-alpha-amino acid + a carboxylate</text>
        <dbReference type="Rhea" id="RHEA:54184"/>
        <dbReference type="ChEBI" id="CHEBI:15377"/>
        <dbReference type="ChEBI" id="CHEBI:29067"/>
        <dbReference type="ChEBI" id="CHEBI:84824"/>
        <dbReference type="ChEBI" id="CHEBI:138093"/>
        <dbReference type="EC" id="3.5.1.114"/>
    </reaction>
</comment>
<evidence type="ECO:0000259" key="15">
    <source>
        <dbReference type="Pfam" id="PF24827"/>
    </source>
</evidence>
<dbReference type="EC" id="3.5.1.114" evidence="10"/>
<evidence type="ECO:0000256" key="2">
    <source>
        <dbReference type="ARBA" id="ARBA00004496"/>
    </source>
</evidence>
<evidence type="ECO:0000256" key="9">
    <source>
        <dbReference type="ARBA" id="ARBA00023136"/>
    </source>
</evidence>
<keyword evidence="7" id="KW-0378">Hydrolase</keyword>
<comment type="subcellular location">
    <subcellularLocation>
        <location evidence="11">Apical cell membrane</location>
        <topology evidence="11">Peripheral membrane protein</topology>
    </subcellularLocation>
    <subcellularLocation>
        <location evidence="2">Cytoplasm</location>
    </subcellularLocation>
</comment>
<evidence type="ECO:0000256" key="10">
    <source>
        <dbReference type="ARBA" id="ARBA00034807"/>
    </source>
</evidence>
<reference evidence="16 17" key="1">
    <citation type="submission" date="2024-06" db="EMBL/GenBank/DDBJ databases">
        <authorList>
            <person name="Pan Q."/>
            <person name="Wen M."/>
            <person name="Jouanno E."/>
            <person name="Zahm M."/>
            <person name="Klopp C."/>
            <person name="Cabau C."/>
            <person name="Louis A."/>
            <person name="Berthelot C."/>
            <person name="Parey E."/>
            <person name="Roest Crollius H."/>
            <person name="Montfort J."/>
            <person name="Robinson-Rechavi M."/>
            <person name="Bouchez O."/>
            <person name="Lampietro C."/>
            <person name="Lopez Roques C."/>
            <person name="Donnadieu C."/>
            <person name="Postlethwait J."/>
            <person name="Bobe J."/>
            <person name="Verreycken H."/>
            <person name="Guiguen Y."/>
        </authorList>
    </citation>
    <scope>NUCLEOTIDE SEQUENCE [LARGE SCALE GENOMIC DNA]</scope>
    <source>
        <strain evidence="16">Up_M1</strain>
        <tissue evidence="16">Testis</tissue>
    </source>
</reference>
<evidence type="ECO:0000256" key="12">
    <source>
        <dbReference type="ARBA" id="ARBA00048435"/>
    </source>
</evidence>
<keyword evidence="8" id="KW-0862">Zinc</keyword>
<comment type="catalytic activity">
    <reaction evidence="12">
        <text>an N-acetyl-L-cysteine-S-conjugate + H2O = an S-substituted L-cysteine + acetate</text>
        <dbReference type="Rhea" id="RHEA:36855"/>
        <dbReference type="ChEBI" id="CHEBI:15377"/>
        <dbReference type="ChEBI" id="CHEBI:30089"/>
        <dbReference type="ChEBI" id="CHEBI:58717"/>
        <dbReference type="ChEBI" id="CHEBI:58718"/>
        <dbReference type="EC" id="3.5.1.114"/>
    </reaction>
</comment>
<evidence type="ECO:0000256" key="13">
    <source>
        <dbReference type="ARBA" id="ARBA00049326"/>
    </source>
</evidence>
<feature type="non-terminal residue" evidence="16">
    <location>
        <position position="1"/>
    </location>
</feature>
<evidence type="ECO:0000256" key="3">
    <source>
        <dbReference type="ARBA" id="ARBA00006173"/>
    </source>
</evidence>
<keyword evidence="6" id="KW-0479">Metal-binding</keyword>
<comment type="caution">
    <text evidence="16">The sequence shown here is derived from an EMBL/GenBank/DDBJ whole genome shotgun (WGS) entry which is preliminary data.</text>
</comment>
<feature type="domain" description="Succinylglutamate desuccinylase/Aspartoacylase catalytic" evidence="15">
    <location>
        <begin position="61"/>
        <end position="252"/>
    </location>
</feature>
<evidence type="ECO:0000256" key="5">
    <source>
        <dbReference type="ARBA" id="ARBA00022490"/>
    </source>
</evidence>
<dbReference type="InterPro" id="IPR007036">
    <property type="entry name" value="Aste_AspA_hybrid_dom"/>
</dbReference>
<dbReference type="GO" id="GO:0016787">
    <property type="term" value="F:hydrolase activity"/>
    <property type="evidence" value="ECO:0007669"/>
    <property type="project" value="UniProtKB-KW"/>
</dbReference>
<dbReference type="Pfam" id="PF04952">
    <property type="entry name" value="AstE_AspA_hybrid"/>
    <property type="match status" value="1"/>
</dbReference>
<dbReference type="GO" id="GO:0046872">
    <property type="term" value="F:metal ion binding"/>
    <property type="evidence" value="ECO:0007669"/>
    <property type="project" value="UniProtKB-KW"/>
</dbReference>
<sequence>STNLAPKKIAKYGTCIGGKGDEFKGCSLLIIAWDDRNCSPYQGRNIDLNCMMEPVSTSPLSRIAICGGTHGNEMSGVYLVRELQKQNLEKVGAASITTVISNPRAIAMCKRYTDMDLNRCFTDALLSSPLKDDTPYELRRAQELNALLGPKGSLQAMDLVCDLHNTTANVGLSLITYFNKDWLILHIYRHIQRSITSAPVRLILLDIPYADAYSVDTLGKHSLSFEVGPQPHGVIRADIFNIMKEAVNKTLDWVQCYNSGRAFEGGEVDDVYIHVKSIEYPKDPVTNHITAAIHPQLQDRDFGLLHQGEPMFLTFSGDVLKYEEEEALHPFFVNECAYYEKNIAFHLARKIKITIPTLQVKR</sequence>
<keyword evidence="5" id="KW-0963">Cytoplasm</keyword>
<dbReference type="SUPFAM" id="SSF53187">
    <property type="entry name" value="Zn-dependent exopeptidases"/>
    <property type="match status" value="1"/>
</dbReference>
<evidence type="ECO:0000256" key="6">
    <source>
        <dbReference type="ARBA" id="ARBA00022723"/>
    </source>
</evidence>
<dbReference type="InterPro" id="IPR055438">
    <property type="entry name" value="AstE_AspA_cat"/>
</dbReference>
<evidence type="ECO:0000256" key="8">
    <source>
        <dbReference type="ARBA" id="ARBA00022833"/>
    </source>
</evidence>
<name>A0ABD0Y934_UMBPY</name>
<keyword evidence="9" id="KW-0472">Membrane</keyword>
<dbReference type="Gene3D" id="2.20.25.160">
    <property type="match status" value="1"/>
</dbReference>
<dbReference type="GO" id="GO:0005737">
    <property type="term" value="C:cytoplasm"/>
    <property type="evidence" value="ECO:0007669"/>
    <property type="project" value="UniProtKB-SubCell"/>
</dbReference>
<protein>
    <recommendedName>
        <fullName evidence="10">N-acyl-aromatic-L-amino acid amidohydrolase</fullName>
        <ecNumber evidence="10">3.5.1.114</ecNumber>
    </recommendedName>
</protein>
<dbReference type="Gene3D" id="3.40.630.10">
    <property type="entry name" value="Zn peptidases"/>
    <property type="match status" value="1"/>
</dbReference>
<accession>A0ABD0Y934</accession>
<evidence type="ECO:0000259" key="14">
    <source>
        <dbReference type="Pfam" id="PF04952"/>
    </source>
</evidence>
<dbReference type="CDD" id="cd06909">
    <property type="entry name" value="M14_ASPA"/>
    <property type="match status" value="1"/>
</dbReference>
<dbReference type="NCBIfam" id="NF002601">
    <property type="entry name" value="PRK02259.1"/>
    <property type="match status" value="1"/>
</dbReference>
<dbReference type="FunFam" id="3.40.630.10:FF:000025">
    <property type="entry name" value="aspartoacylase"/>
    <property type="match status" value="1"/>
</dbReference>
<comment type="cofactor">
    <cofactor evidence="1">
        <name>Zn(2+)</name>
        <dbReference type="ChEBI" id="CHEBI:29105"/>
    </cofactor>
</comment>
<keyword evidence="17" id="KW-1185">Reference proteome</keyword>
<gene>
    <name evidence="16" type="ORF">UPYG_G00042350</name>
</gene>
<comment type="similarity">
    <text evidence="3">Belongs to the AspA/AstE family. Aspartoacylase subfamily.</text>
</comment>
<feature type="domain" description="AstE/AspA barrel-sandwich hybrid" evidence="14">
    <location>
        <begin position="270"/>
        <end position="350"/>
    </location>
</feature>
<evidence type="ECO:0000256" key="4">
    <source>
        <dbReference type="ARBA" id="ARBA00022475"/>
    </source>
</evidence>
<dbReference type="Pfam" id="PF24827">
    <property type="entry name" value="AstE_AspA_cat"/>
    <property type="match status" value="1"/>
</dbReference>
<dbReference type="EMBL" id="JAGEUA010000001">
    <property type="protein sequence ID" value="KAL1023556.1"/>
    <property type="molecule type" value="Genomic_DNA"/>
</dbReference>
<keyword evidence="4" id="KW-1003">Cell membrane</keyword>